<dbReference type="STRING" id="425504.SAMN05216206_1736"/>
<feature type="transmembrane region" description="Helical" evidence="1">
    <location>
        <begin position="49"/>
        <end position="68"/>
    </location>
</feature>
<dbReference type="EMBL" id="FOQL01000001">
    <property type="protein sequence ID" value="SFI17282.1"/>
    <property type="molecule type" value="Genomic_DNA"/>
</dbReference>
<dbReference type="RefSeq" id="WP_090241335.1">
    <property type="nucleotide sequence ID" value="NZ_FOQL01000001.1"/>
</dbReference>
<gene>
    <name evidence="2" type="ORF">SAMN05216206_1736</name>
</gene>
<protein>
    <recommendedName>
        <fullName evidence="4">Ion channel</fullName>
    </recommendedName>
</protein>
<dbReference type="OrthoDB" id="465094at2"/>
<keyword evidence="1" id="KW-1133">Transmembrane helix</keyword>
<proteinExistence type="predicted"/>
<keyword evidence="1" id="KW-0812">Transmembrane</keyword>
<evidence type="ECO:0000256" key="1">
    <source>
        <dbReference type="SAM" id="Phobius"/>
    </source>
</evidence>
<sequence length="112" mass="12067">MYESKSSPLIDKSAFRRRMSLHVLAAFALVVITLVLGVAGHVYFDNMALDAALVASVTLTSGLGLSVIPESTSGKLFTGLFGIFSGYVYIATSTIVIAPILHRLLHKFHLDD</sequence>
<dbReference type="AlphaFoldDB" id="A0A1I3G1X7"/>
<evidence type="ECO:0000313" key="3">
    <source>
        <dbReference type="Proteomes" id="UP000243606"/>
    </source>
</evidence>
<evidence type="ECO:0000313" key="2">
    <source>
        <dbReference type="EMBL" id="SFI17282.1"/>
    </source>
</evidence>
<feature type="transmembrane region" description="Helical" evidence="1">
    <location>
        <begin position="21"/>
        <end position="43"/>
    </location>
</feature>
<reference evidence="3" key="1">
    <citation type="submission" date="2016-10" db="EMBL/GenBank/DDBJ databases">
        <authorList>
            <person name="Varghese N."/>
            <person name="Submissions S."/>
        </authorList>
    </citation>
    <scope>NUCLEOTIDE SEQUENCE [LARGE SCALE GENOMIC DNA]</scope>
    <source>
        <strain evidence="3">LMG 24016</strain>
    </source>
</reference>
<keyword evidence="1" id="KW-0472">Membrane</keyword>
<keyword evidence="3" id="KW-1185">Reference proteome</keyword>
<evidence type="ECO:0008006" key="4">
    <source>
        <dbReference type="Google" id="ProtNLM"/>
    </source>
</evidence>
<feature type="transmembrane region" description="Helical" evidence="1">
    <location>
        <begin position="80"/>
        <end position="101"/>
    </location>
</feature>
<name>A0A1I3G1X7_9PSED</name>
<dbReference type="Proteomes" id="UP000243606">
    <property type="component" value="Unassembled WGS sequence"/>
</dbReference>
<accession>A0A1I3G1X7</accession>
<organism evidence="2 3">
    <name type="scientific">Pseudomonas guineae</name>
    <dbReference type="NCBI Taxonomy" id="425504"/>
    <lineage>
        <taxon>Bacteria</taxon>
        <taxon>Pseudomonadati</taxon>
        <taxon>Pseudomonadota</taxon>
        <taxon>Gammaproteobacteria</taxon>
        <taxon>Pseudomonadales</taxon>
        <taxon>Pseudomonadaceae</taxon>
        <taxon>Pseudomonas</taxon>
    </lineage>
</organism>